<organism evidence="9 10">
    <name type="scientific">Rhamnella rubrinervis</name>
    <dbReference type="NCBI Taxonomy" id="2594499"/>
    <lineage>
        <taxon>Eukaryota</taxon>
        <taxon>Viridiplantae</taxon>
        <taxon>Streptophyta</taxon>
        <taxon>Embryophyta</taxon>
        <taxon>Tracheophyta</taxon>
        <taxon>Spermatophyta</taxon>
        <taxon>Magnoliopsida</taxon>
        <taxon>eudicotyledons</taxon>
        <taxon>Gunneridae</taxon>
        <taxon>Pentapetalae</taxon>
        <taxon>rosids</taxon>
        <taxon>fabids</taxon>
        <taxon>Rosales</taxon>
        <taxon>Rhamnaceae</taxon>
        <taxon>rhamnoid group</taxon>
        <taxon>Rhamneae</taxon>
        <taxon>Rhamnella</taxon>
    </lineage>
</organism>
<keyword evidence="6" id="KW-0442">Lipid degradation</keyword>
<evidence type="ECO:0000256" key="1">
    <source>
        <dbReference type="ARBA" id="ARBA00004613"/>
    </source>
</evidence>
<evidence type="ECO:0000256" key="2">
    <source>
        <dbReference type="ARBA" id="ARBA00008668"/>
    </source>
</evidence>
<evidence type="ECO:0000256" key="8">
    <source>
        <dbReference type="SAM" id="SignalP"/>
    </source>
</evidence>
<keyword evidence="4 8" id="KW-0732">Signal</keyword>
<sequence>MESGMKLWLLVAVIVLSMVPNMQKYCVVDADDDDHQKPQVPCFFIFGDSLNDNGNNNLLQTRAKVDYEPYGIDYPNGPTGRFGNGRTTVDIIAEILGFDEHIPPFTRVSNSQLLRGVNYASGSAGLLEETGKHFGDCLSLGKQLENHQSVVSRISDDILGDISSTKQHLEKCLYWVEIGNNDYIINYFNPDHYPSSRLYTPDQYADILIKIYSQIILGLYENGARKLALFGLGRIGCIPHSISSHSDEIDRDLSNINPIDVICVESMNDAVTFFNDKLQSLVKELNTNLTDAHFAYFNPYPTPDDITNRPNNHGFKVLNAGCCQVNEVGQCLPSKTPCEHRSSYYFWDSYHPTEAANLFSARRIRSEIIQLIQHTSKQSSSSS</sequence>
<accession>A0A8K0HCF1</accession>
<keyword evidence="7" id="KW-0443">Lipid metabolism</keyword>
<gene>
    <name evidence="9" type="ORF">FNV43_RR05895</name>
</gene>
<dbReference type="GO" id="GO:0016788">
    <property type="term" value="F:hydrolase activity, acting on ester bonds"/>
    <property type="evidence" value="ECO:0007669"/>
    <property type="project" value="InterPro"/>
</dbReference>
<dbReference type="GO" id="GO:0016042">
    <property type="term" value="P:lipid catabolic process"/>
    <property type="evidence" value="ECO:0007669"/>
    <property type="project" value="UniProtKB-KW"/>
</dbReference>
<comment type="similarity">
    <text evidence="2">Belongs to the 'GDSL' lipolytic enzyme family.</text>
</comment>
<feature type="signal peptide" evidence="8">
    <location>
        <begin position="1"/>
        <end position="24"/>
    </location>
</feature>
<evidence type="ECO:0000256" key="3">
    <source>
        <dbReference type="ARBA" id="ARBA00022525"/>
    </source>
</evidence>
<dbReference type="EMBL" id="VOIH02000003">
    <property type="protein sequence ID" value="KAF3449816.1"/>
    <property type="molecule type" value="Genomic_DNA"/>
</dbReference>
<evidence type="ECO:0000256" key="7">
    <source>
        <dbReference type="ARBA" id="ARBA00023098"/>
    </source>
</evidence>
<dbReference type="PANTHER" id="PTHR45650:SF75">
    <property type="entry name" value="GDSL-LIKE LIPASE_ACYLHYDROLASE"/>
    <property type="match status" value="1"/>
</dbReference>
<keyword evidence="3" id="KW-0964">Secreted</keyword>
<evidence type="ECO:0000313" key="10">
    <source>
        <dbReference type="Proteomes" id="UP000796880"/>
    </source>
</evidence>
<dbReference type="InterPro" id="IPR035669">
    <property type="entry name" value="SGNH_plant_lipase-like"/>
</dbReference>
<evidence type="ECO:0000313" key="9">
    <source>
        <dbReference type="EMBL" id="KAF3449816.1"/>
    </source>
</evidence>
<comment type="caution">
    <text evidence="9">The sequence shown here is derived from an EMBL/GenBank/DDBJ whole genome shotgun (WGS) entry which is preliminary data.</text>
</comment>
<keyword evidence="10" id="KW-1185">Reference proteome</keyword>
<dbReference type="PANTHER" id="PTHR45650">
    <property type="entry name" value="GDSL-LIKE LIPASE/ACYLHYDROLASE-RELATED"/>
    <property type="match status" value="1"/>
</dbReference>
<feature type="chain" id="PRO_5035445134" evidence="8">
    <location>
        <begin position="25"/>
        <end position="383"/>
    </location>
</feature>
<evidence type="ECO:0000256" key="5">
    <source>
        <dbReference type="ARBA" id="ARBA00022801"/>
    </source>
</evidence>
<evidence type="ECO:0000256" key="4">
    <source>
        <dbReference type="ARBA" id="ARBA00022729"/>
    </source>
</evidence>
<dbReference type="AlphaFoldDB" id="A0A8K0HCF1"/>
<comment type="subcellular location">
    <subcellularLocation>
        <location evidence="1">Secreted</location>
    </subcellularLocation>
</comment>
<dbReference type="InterPro" id="IPR001087">
    <property type="entry name" value="GDSL"/>
</dbReference>
<dbReference type="InterPro" id="IPR051238">
    <property type="entry name" value="GDSL_esterase/lipase"/>
</dbReference>
<keyword evidence="5" id="KW-0378">Hydrolase</keyword>
<dbReference type="Gene3D" id="3.40.50.1110">
    <property type="entry name" value="SGNH hydrolase"/>
    <property type="match status" value="1"/>
</dbReference>
<proteinExistence type="inferred from homology"/>
<dbReference type="GO" id="GO:0005576">
    <property type="term" value="C:extracellular region"/>
    <property type="evidence" value="ECO:0007669"/>
    <property type="project" value="UniProtKB-SubCell"/>
</dbReference>
<reference evidence="9" key="1">
    <citation type="submission" date="2020-03" db="EMBL/GenBank/DDBJ databases">
        <title>A high-quality chromosome-level genome assembly of a woody plant with both climbing and erect habits, Rhamnella rubrinervis.</title>
        <authorList>
            <person name="Lu Z."/>
            <person name="Yang Y."/>
            <person name="Zhu X."/>
            <person name="Sun Y."/>
        </authorList>
    </citation>
    <scope>NUCLEOTIDE SEQUENCE</scope>
    <source>
        <strain evidence="9">BYM</strain>
        <tissue evidence="9">Leaf</tissue>
    </source>
</reference>
<protein>
    <submittedName>
        <fullName evidence="9">Uncharacterized protein</fullName>
    </submittedName>
</protein>
<dbReference type="OrthoDB" id="1683520at2759"/>
<dbReference type="SUPFAM" id="SSF52266">
    <property type="entry name" value="SGNH hydrolase"/>
    <property type="match status" value="1"/>
</dbReference>
<dbReference type="InterPro" id="IPR036514">
    <property type="entry name" value="SGNH_hydro_sf"/>
</dbReference>
<dbReference type="CDD" id="cd01837">
    <property type="entry name" value="SGNH_plant_lipase_like"/>
    <property type="match status" value="1"/>
</dbReference>
<name>A0A8K0HCF1_9ROSA</name>
<dbReference type="Proteomes" id="UP000796880">
    <property type="component" value="Unassembled WGS sequence"/>
</dbReference>
<evidence type="ECO:0000256" key="6">
    <source>
        <dbReference type="ARBA" id="ARBA00022963"/>
    </source>
</evidence>
<dbReference type="Pfam" id="PF00657">
    <property type="entry name" value="Lipase_GDSL"/>
    <property type="match status" value="1"/>
</dbReference>